<keyword evidence="2 6" id="KW-0547">Nucleotide-binding</keyword>
<evidence type="ECO:0000313" key="9">
    <source>
        <dbReference type="Proteomes" id="UP001177023"/>
    </source>
</evidence>
<dbReference type="InterPro" id="IPR049940">
    <property type="entry name" value="GluQ/Sye"/>
</dbReference>
<dbReference type="PANTHER" id="PTHR43311:SF2">
    <property type="entry name" value="GLUTAMATE--TRNA LIGASE, MITOCHONDRIAL-RELATED"/>
    <property type="match status" value="1"/>
</dbReference>
<evidence type="ECO:0000256" key="3">
    <source>
        <dbReference type="ARBA" id="ARBA00022840"/>
    </source>
</evidence>
<dbReference type="Gene3D" id="3.40.50.620">
    <property type="entry name" value="HUPs"/>
    <property type="match status" value="1"/>
</dbReference>
<dbReference type="Pfam" id="PF00749">
    <property type="entry name" value="tRNA-synt_1c"/>
    <property type="match status" value="1"/>
</dbReference>
<dbReference type="InterPro" id="IPR036397">
    <property type="entry name" value="RNaseH_sf"/>
</dbReference>
<organism evidence="8 9">
    <name type="scientific">Mesorhabditis spiculigera</name>
    <dbReference type="NCBI Taxonomy" id="96644"/>
    <lineage>
        <taxon>Eukaryota</taxon>
        <taxon>Metazoa</taxon>
        <taxon>Ecdysozoa</taxon>
        <taxon>Nematoda</taxon>
        <taxon>Chromadorea</taxon>
        <taxon>Rhabditida</taxon>
        <taxon>Rhabditina</taxon>
        <taxon>Rhabditomorpha</taxon>
        <taxon>Rhabditoidea</taxon>
        <taxon>Rhabditidae</taxon>
        <taxon>Mesorhabditinae</taxon>
        <taxon>Mesorhabditis</taxon>
    </lineage>
</organism>
<keyword evidence="3 6" id="KW-0067">ATP-binding</keyword>
<dbReference type="SUPFAM" id="SSF52374">
    <property type="entry name" value="Nucleotidylyl transferase"/>
    <property type="match status" value="1"/>
</dbReference>
<comment type="caution">
    <text evidence="8">The sequence shown here is derived from an EMBL/GenBank/DDBJ whole genome shotgun (WGS) entry which is preliminary data.</text>
</comment>
<dbReference type="Proteomes" id="UP001177023">
    <property type="component" value="Unassembled WGS sequence"/>
</dbReference>
<dbReference type="GO" id="GO:0004818">
    <property type="term" value="F:glutamate-tRNA ligase activity"/>
    <property type="evidence" value="ECO:0007669"/>
    <property type="project" value="TreeGrafter"/>
</dbReference>
<dbReference type="Gene3D" id="1.10.1160.10">
    <property type="entry name" value="Glutamyl-trna Synthetase, Domain 2"/>
    <property type="match status" value="1"/>
</dbReference>
<feature type="domain" description="Glutamyl/glutaminyl-tRNA synthetase class Ib catalytic" evidence="7">
    <location>
        <begin position="44"/>
        <end position="195"/>
    </location>
</feature>
<keyword evidence="1 6" id="KW-0436">Ligase</keyword>
<dbReference type="InterPro" id="IPR014729">
    <property type="entry name" value="Rossmann-like_a/b/a_fold"/>
</dbReference>
<dbReference type="InterPro" id="IPR020058">
    <property type="entry name" value="Glu/Gln-tRNA-synth_Ib_cat-dom"/>
</dbReference>
<evidence type="ECO:0000256" key="2">
    <source>
        <dbReference type="ARBA" id="ARBA00022741"/>
    </source>
</evidence>
<keyword evidence="5 6" id="KW-0030">Aminoacyl-tRNA synthetase</keyword>
<dbReference type="GO" id="GO:0003676">
    <property type="term" value="F:nucleic acid binding"/>
    <property type="evidence" value="ECO:0007669"/>
    <property type="project" value="InterPro"/>
</dbReference>
<dbReference type="AlphaFoldDB" id="A0AA36FWU0"/>
<dbReference type="PANTHER" id="PTHR43311">
    <property type="entry name" value="GLUTAMATE--TRNA LIGASE"/>
    <property type="match status" value="1"/>
</dbReference>
<evidence type="ECO:0000256" key="4">
    <source>
        <dbReference type="ARBA" id="ARBA00022917"/>
    </source>
</evidence>
<dbReference type="EMBL" id="CATQJA010001001">
    <property type="protein sequence ID" value="CAJ0565180.1"/>
    <property type="molecule type" value="Genomic_DNA"/>
</dbReference>
<protein>
    <recommendedName>
        <fullName evidence="7">Glutamyl/glutaminyl-tRNA synthetase class Ib catalytic domain-containing protein</fullName>
    </recommendedName>
</protein>
<proteinExistence type="inferred from homology"/>
<sequence>MQNQRIIDSRFIFVTCGDWDLQLQLPREAAHKNIITPSYFAEWINDRVFGDISQTLDESDPILVKADGYPTYHFANIIDDRLMKISHVIRGMEWLSSTGKHVLLYKTFGWEPPAFVHLPLLTRDGKQKLSKRHADAFVDYYHKEKGFLPVAVLNLLIRNGSGIKNFDSNHLYTLEEMVTSFDASLIGKRNLQVDPSSLEHYGRLAFQNSPINQLIPLIRDRVANDLPGYPDLLNVKKVFLEPDLDPAEPNSQALLLNKKTKKACVPRGPMLSDGLTLHKTIDAATVDCIF</sequence>
<evidence type="ECO:0000259" key="7">
    <source>
        <dbReference type="Pfam" id="PF00749"/>
    </source>
</evidence>
<dbReference type="GO" id="GO:0006424">
    <property type="term" value="P:glutamyl-tRNA aminoacylation"/>
    <property type="evidence" value="ECO:0007669"/>
    <property type="project" value="TreeGrafter"/>
</dbReference>
<dbReference type="InterPro" id="IPR020061">
    <property type="entry name" value="Glu_tRNA_lig_a-bdl"/>
</dbReference>
<evidence type="ECO:0000256" key="5">
    <source>
        <dbReference type="ARBA" id="ARBA00023146"/>
    </source>
</evidence>
<accession>A0AA36FWU0</accession>
<dbReference type="GO" id="GO:0005739">
    <property type="term" value="C:mitochondrion"/>
    <property type="evidence" value="ECO:0007669"/>
    <property type="project" value="TreeGrafter"/>
</dbReference>
<comment type="similarity">
    <text evidence="6">Belongs to the class-I aminoacyl-tRNA synthetase family.</text>
</comment>
<keyword evidence="9" id="KW-1185">Reference proteome</keyword>
<name>A0AA36FWU0_9BILA</name>
<evidence type="ECO:0000313" key="8">
    <source>
        <dbReference type="EMBL" id="CAJ0565180.1"/>
    </source>
</evidence>
<evidence type="ECO:0000256" key="1">
    <source>
        <dbReference type="ARBA" id="ARBA00022598"/>
    </source>
</evidence>
<dbReference type="GO" id="GO:0005524">
    <property type="term" value="F:ATP binding"/>
    <property type="evidence" value="ECO:0007669"/>
    <property type="project" value="UniProtKB-KW"/>
</dbReference>
<reference evidence="8" key="1">
    <citation type="submission" date="2023-06" db="EMBL/GenBank/DDBJ databases">
        <authorList>
            <person name="Delattre M."/>
        </authorList>
    </citation>
    <scope>NUCLEOTIDE SEQUENCE</scope>
    <source>
        <strain evidence="8">AF72</strain>
    </source>
</reference>
<keyword evidence="4 6" id="KW-0648">Protein biosynthesis</keyword>
<gene>
    <name evidence="8" type="ORF">MSPICULIGERA_LOCUS3833</name>
</gene>
<dbReference type="Gene3D" id="3.30.420.10">
    <property type="entry name" value="Ribonuclease H-like superfamily/Ribonuclease H"/>
    <property type="match status" value="1"/>
</dbReference>
<evidence type="ECO:0000256" key="6">
    <source>
        <dbReference type="RuleBase" id="RU363037"/>
    </source>
</evidence>
<feature type="non-terminal residue" evidence="8">
    <location>
        <position position="290"/>
    </location>
</feature>